<dbReference type="Proteomes" id="UP000069902">
    <property type="component" value="Chromosome cPNK"/>
</dbReference>
<protein>
    <submittedName>
        <fullName evidence="1">Uncharacterized protein</fullName>
    </submittedName>
</protein>
<evidence type="ECO:0000313" key="1">
    <source>
        <dbReference type="EMBL" id="CUI16263.1"/>
    </source>
</evidence>
<dbReference type="AlphaFoldDB" id="A0A0U5JAX3"/>
<accession>A0A0U5JAX3</accession>
<proteinExistence type="predicted"/>
<dbReference type="EMBL" id="LN879502">
    <property type="protein sequence ID" value="CUI16263.1"/>
    <property type="molecule type" value="Genomic_DNA"/>
</dbReference>
<dbReference type="KEGG" id="pnl:PNK_0636"/>
<dbReference type="STRING" id="389348.PNK_0636"/>
<sequence>MHHLMKYRGTSREYRQIANRLISFLACRLNAGIYEFDYAF</sequence>
<keyword evidence="2" id="KW-1185">Reference proteome</keyword>
<dbReference type="InParanoid" id="A0A0U5JAX3"/>
<reference evidence="2" key="1">
    <citation type="submission" date="2015-09" db="EMBL/GenBank/DDBJ databases">
        <authorList>
            <person name="Bertelli C."/>
        </authorList>
    </citation>
    <scope>NUCLEOTIDE SEQUENCE [LARGE SCALE GENOMIC DNA]</scope>
    <source>
        <strain evidence="2">KNic</strain>
    </source>
</reference>
<evidence type="ECO:0000313" key="2">
    <source>
        <dbReference type="Proteomes" id="UP000069902"/>
    </source>
</evidence>
<gene>
    <name evidence="1" type="ORF">PNK_0636</name>
</gene>
<organism evidence="1 2">
    <name type="scientific">Candidatus Protochlamydia naegleriophila</name>
    <dbReference type="NCBI Taxonomy" id="389348"/>
    <lineage>
        <taxon>Bacteria</taxon>
        <taxon>Pseudomonadati</taxon>
        <taxon>Chlamydiota</taxon>
        <taxon>Chlamydiia</taxon>
        <taxon>Parachlamydiales</taxon>
        <taxon>Parachlamydiaceae</taxon>
        <taxon>Candidatus Protochlamydia</taxon>
    </lineage>
</organism>
<name>A0A0U5JAX3_9BACT</name>